<dbReference type="FunFam" id="1.10.20.10:FF:000018">
    <property type="entry name" value="Transcription initiation factor TFIID subunit 9"/>
    <property type="match status" value="1"/>
</dbReference>
<keyword evidence="4" id="KW-0804">Transcription</keyword>
<dbReference type="PANTHER" id="PTHR48068">
    <property type="entry name" value="TAF9 RNA POLYMERASE II, TATA BOX-BINDING PROTEIN (TBP)-ASSOCIATED FACTOR"/>
    <property type="match status" value="1"/>
</dbReference>
<dbReference type="InterPro" id="IPR003162">
    <property type="entry name" value="TFIID-31"/>
</dbReference>
<organism evidence="7 8">
    <name type="scientific">Dimorphilus gyrociliatus</name>
    <dbReference type="NCBI Taxonomy" id="2664684"/>
    <lineage>
        <taxon>Eukaryota</taxon>
        <taxon>Metazoa</taxon>
        <taxon>Spiralia</taxon>
        <taxon>Lophotrochozoa</taxon>
        <taxon>Annelida</taxon>
        <taxon>Polychaeta</taxon>
        <taxon>Polychaeta incertae sedis</taxon>
        <taxon>Dinophilidae</taxon>
        <taxon>Dimorphilus</taxon>
    </lineage>
</organism>
<dbReference type="Gene3D" id="1.10.20.10">
    <property type="entry name" value="Histone, subunit A"/>
    <property type="match status" value="1"/>
</dbReference>
<reference evidence="7 8" key="1">
    <citation type="submission" date="2020-08" db="EMBL/GenBank/DDBJ databases">
        <authorList>
            <person name="Hejnol A."/>
        </authorList>
    </citation>
    <scope>NUCLEOTIDE SEQUENCE [LARGE SCALE GENOMIC DNA]</scope>
</reference>
<name>A0A7I8VH86_9ANNE</name>
<dbReference type="InterPro" id="IPR009072">
    <property type="entry name" value="Histone-fold"/>
</dbReference>
<dbReference type="PANTHER" id="PTHR48068:SF4">
    <property type="entry name" value="TATA-BOX BINDING PROTEIN ASSOCIATED FACTOR 9"/>
    <property type="match status" value="1"/>
</dbReference>
<evidence type="ECO:0000256" key="5">
    <source>
        <dbReference type="ARBA" id="ARBA00023242"/>
    </source>
</evidence>
<sequence>MQAILQEMGVKDYEPRLVNIMLEFSYKYVSDVLDDAKAFSNHAGKKTIDTEDVKLAVQTRMDYSFSQPPPRDLLLTVAKQKNSQPLPVIKAYTGLKLPPDRFCLTAPNFKLKSEKKVRMVQPTLQRIVPPGSLSVMQRGNNNSNVSTIRLVPSSSKS</sequence>
<evidence type="ECO:0000256" key="3">
    <source>
        <dbReference type="ARBA" id="ARBA00023015"/>
    </source>
</evidence>
<accession>A0A7I8VH86</accession>
<evidence type="ECO:0000313" key="7">
    <source>
        <dbReference type="EMBL" id="CAD5115349.1"/>
    </source>
</evidence>
<dbReference type="GO" id="GO:0016251">
    <property type="term" value="F:RNA polymerase II general transcription initiation factor activity"/>
    <property type="evidence" value="ECO:0007669"/>
    <property type="project" value="TreeGrafter"/>
</dbReference>
<feature type="compositionally biased region" description="Polar residues" evidence="6">
    <location>
        <begin position="134"/>
        <end position="157"/>
    </location>
</feature>
<dbReference type="InterPro" id="IPR051431">
    <property type="entry name" value="TFIID_subunit_9"/>
</dbReference>
<proteinExistence type="inferred from homology"/>
<dbReference type="AlphaFoldDB" id="A0A7I8VH86"/>
<dbReference type="SUPFAM" id="SSF47113">
    <property type="entry name" value="Histone-fold"/>
    <property type="match status" value="1"/>
</dbReference>
<feature type="region of interest" description="Disordered" evidence="6">
    <location>
        <begin position="131"/>
        <end position="157"/>
    </location>
</feature>
<dbReference type="Pfam" id="PF02291">
    <property type="entry name" value="TFIID-31kDa"/>
    <property type="match status" value="1"/>
</dbReference>
<keyword evidence="5" id="KW-0539">Nucleus</keyword>
<keyword evidence="3" id="KW-0805">Transcription regulation</keyword>
<protein>
    <submittedName>
        <fullName evidence="7">DgyrCDS4329</fullName>
    </submittedName>
</protein>
<dbReference type="Proteomes" id="UP000549394">
    <property type="component" value="Unassembled WGS sequence"/>
</dbReference>
<evidence type="ECO:0000313" key="8">
    <source>
        <dbReference type="Proteomes" id="UP000549394"/>
    </source>
</evidence>
<gene>
    <name evidence="7" type="ORF">DGYR_LOCUS4100</name>
</gene>
<dbReference type="OrthoDB" id="341924at2759"/>
<keyword evidence="8" id="KW-1185">Reference proteome</keyword>
<dbReference type="GO" id="GO:0051123">
    <property type="term" value="P:RNA polymerase II preinitiation complex assembly"/>
    <property type="evidence" value="ECO:0007669"/>
    <property type="project" value="TreeGrafter"/>
</dbReference>
<comment type="caution">
    <text evidence="7">The sequence shown here is derived from an EMBL/GenBank/DDBJ whole genome shotgun (WGS) entry which is preliminary data.</text>
</comment>
<evidence type="ECO:0000256" key="2">
    <source>
        <dbReference type="ARBA" id="ARBA00007646"/>
    </source>
</evidence>
<comment type="similarity">
    <text evidence="2">Belongs to the TAF9 family.</text>
</comment>
<evidence type="ECO:0000256" key="6">
    <source>
        <dbReference type="SAM" id="MobiDB-lite"/>
    </source>
</evidence>
<comment type="subcellular location">
    <subcellularLocation>
        <location evidence="1">Nucleus</location>
    </subcellularLocation>
</comment>
<dbReference type="GO" id="GO:0003713">
    <property type="term" value="F:transcription coactivator activity"/>
    <property type="evidence" value="ECO:0007669"/>
    <property type="project" value="TreeGrafter"/>
</dbReference>
<dbReference type="GO" id="GO:0046982">
    <property type="term" value="F:protein heterodimerization activity"/>
    <property type="evidence" value="ECO:0007669"/>
    <property type="project" value="InterPro"/>
</dbReference>
<dbReference type="CDD" id="cd07979">
    <property type="entry name" value="HFD_TAF9"/>
    <property type="match status" value="1"/>
</dbReference>
<dbReference type="GO" id="GO:0000124">
    <property type="term" value="C:SAGA complex"/>
    <property type="evidence" value="ECO:0007669"/>
    <property type="project" value="TreeGrafter"/>
</dbReference>
<evidence type="ECO:0000256" key="1">
    <source>
        <dbReference type="ARBA" id="ARBA00004123"/>
    </source>
</evidence>
<evidence type="ECO:0000256" key="4">
    <source>
        <dbReference type="ARBA" id="ARBA00023163"/>
    </source>
</evidence>
<dbReference type="GO" id="GO:0005669">
    <property type="term" value="C:transcription factor TFIID complex"/>
    <property type="evidence" value="ECO:0007669"/>
    <property type="project" value="TreeGrafter"/>
</dbReference>
<dbReference type="EMBL" id="CAJFCJ010000006">
    <property type="protein sequence ID" value="CAD5115349.1"/>
    <property type="molecule type" value="Genomic_DNA"/>
</dbReference>